<accession>A0AAN7CWC7</accession>
<keyword evidence="2" id="KW-0489">Methyltransferase</keyword>
<dbReference type="GO" id="GO:0032259">
    <property type="term" value="P:methylation"/>
    <property type="evidence" value="ECO:0007669"/>
    <property type="project" value="UniProtKB-KW"/>
</dbReference>
<evidence type="ECO:0000313" key="3">
    <source>
        <dbReference type="Proteomes" id="UP001303647"/>
    </source>
</evidence>
<protein>
    <submittedName>
        <fullName evidence="2">SAM-dependent methyltransferase</fullName>
    </submittedName>
</protein>
<dbReference type="InterPro" id="IPR029063">
    <property type="entry name" value="SAM-dependent_MTases_sf"/>
</dbReference>
<comment type="caution">
    <text evidence="2">The sequence shown here is derived from an EMBL/GenBank/DDBJ whole genome shotgun (WGS) entry which is preliminary data.</text>
</comment>
<name>A0AAN7CWC7_9PEZI</name>
<evidence type="ECO:0000313" key="2">
    <source>
        <dbReference type="EMBL" id="KAK4249160.1"/>
    </source>
</evidence>
<dbReference type="AlphaFoldDB" id="A0AAN7CWC7"/>
<organism evidence="2 3">
    <name type="scientific">Corynascus novoguineensis</name>
    <dbReference type="NCBI Taxonomy" id="1126955"/>
    <lineage>
        <taxon>Eukaryota</taxon>
        <taxon>Fungi</taxon>
        <taxon>Dikarya</taxon>
        <taxon>Ascomycota</taxon>
        <taxon>Pezizomycotina</taxon>
        <taxon>Sordariomycetes</taxon>
        <taxon>Sordariomycetidae</taxon>
        <taxon>Sordariales</taxon>
        <taxon>Chaetomiaceae</taxon>
        <taxon>Corynascus</taxon>
    </lineage>
</organism>
<keyword evidence="3" id="KW-1185">Reference proteome</keyword>
<sequence length="280" mass="30080">MDNDGLAQAKYAGLTFNAPLSSTHADALLARLDVRSDSTIVDLGCGWGELLLRAAALATASHSPDTSTTRTATAPLATGIDTDGVALARGRRAAAERGLSDPAVVSFVQKPASHWHPPVPGVVDRAICIGSSHAVGGPRAMLARLAKMVAGTPGSARVLVGDMCWDRGPPTQAARDMFSDGDDGEEDGKEGGTDYTVPTLAKLVDMCRQEGWQVLHLSTADQREWDEFESGHRAGPREWLLANPDHPRAREVREQQDERERNYLTVYRGVLGFAYLILGR</sequence>
<dbReference type="GO" id="GO:0008168">
    <property type="term" value="F:methyltransferase activity"/>
    <property type="evidence" value="ECO:0007669"/>
    <property type="project" value="UniProtKB-KW"/>
</dbReference>
<feature type="compositionally biased region" description="Acidic residues" evidence="1">
    <location>
        <begin position="179"/>
        <end position="188"/>
    </location>
</feature>
<keyword evidence="2" id="KW-0808">Transferase</keyword>
<evidence type="ECO:0000256" key="1">
    <source>
        <dbReference type="SAM" id="MobiDB-lite"/>
    </source>
</evidence>
<dbReference type="EMBL" id="MU857627">
    <property type="protein sequence ID" value="KAK4249160.1"/>
    <property type="molecule type" value="Genomic_DNA"/>
</dbReference>
<dbReference type="Gene3D" id="3.40.50.150">
    <property type="entry name" value="Vaccinia Virus protein VP39"/>
    <property type="match status" value="1"/>
</dbReference>
<proteinExistence type="predicted"/>
<dbReference type="Proteomes" id="UP001303647">
    <property type="component" value="Unassembled WGS sequence"/>
</dbReference>
<dbReference type="SUPFAM" id="SSF53335">
    <property type="entry name" value="S-adenosyl-L-methionine-dependent methyltransferases"/>
    <property type="match status" value="1"/>
</dbReference>
<reference evidence="2" key="1">
    <citation type="journal article" date="2023" name="Mol. Phylogenet. Evol.">
        <title>Genome-scale phylogeny and comparative genomics of the fungal order Sordariales.</title>
        <authorList>
            <person name="Hensen N."/>
            <person name="Bonometti L."/>
            <person name="Westerberg I."/>
            <person name="Brannstrom I.O."/>
            <person name="Guillou S."/>
            <person name="Cros-Aarteil S."/>
            <person name="Calhoun S."/>
            <person name="Haridas S."/>
            <person name="Kuo A."/>
            <person name="Mondo S."/>
            <person name="Pangilinan J."/>
            <person name="Riley R."/>
            <person name="LaButti K."/>
            <person name="Andreopoulos B."/>
            <person name="Lipzen A."/>
            <person name="Chen C."/>
            <person name="Yan M."/>
            <person name="Daum C."/>
            <person name="Ng V."/>
            <person name="Clum A."/>
            <person name="Steindorff A."/>
            <person name="Ohm R.A."/>
            <person name="Martin F."/>
            <person name="Silar P."/>
            <person name="Natvig D.O."/>
            <person name="Lalanne C."/>
            <person name="Gautier V."/>
            <person name="Ament-Velasquez S.L."/>
            <person name="Kruys A."/>
            <person name="Hutchinson M.I."/>
            <person name="Powell A.J."/>
            <person name="Barry K."/>
            <person name="Miller A.N."/>
            <person name="Grigoriev I.V."/>
            <person name="Debuchy R."/>
            <person name="Gladieux P."/>
            <person name="Hiltunen Thoren M."/>
            <person name="Johannesson H."/>
        </authorList>
    </citation>
    <scope>NUCLEOTIDE SEQUENCE</scope>
    <source>
        <strain evidence="2">CBS 359.72</strain>
    </source>
</reference>
<reference evidence="2" key="2">
    <citation type="submission" date="2023-05" db="EMBL/GenBank/DDBJ databases">
        <authorList>
            <consortium name="Lawrence Berkeley National Laboratory"/>
            <person name="Steindorff A."/>
            <person name="Hensen N."/>
            <person name="Bonometti L."/>
            <person name="Westerberg I."/>
            <person name="Brannstrom I.O."/>
            <person name="Guillou S."/>
            <person name="Cros-Aarteil S."/>
            <person name="Calhoun S."/>
            <person name="Haridas S."/>
            <person name="Kuo A."/>
            <person name="Mondo S."/>
            <person name="Pangilinan J."/>
            <person name="Riley R."/>
            <person name="Labutti K."/>
            <person name="Andreopoulos B."/>
            <person name="Lipzen A."/>
            <person name="Chen C."/>
            <person name="Yanf M."/>
            <person name="Daum C."/>
            <person name="Ng V."/>
            <person name="Clum A."/>
            <person name="Ohm R."/>
            <person name="Martin F."/>
            <person name="Silar P."/>
            <person name="Natvig D."/>
            <person name="Lalanne C."/>
            <person name="Gautier V."/>
            <person name="Ament-Velasquez S.L."/>
            <person name="Kruys A."/>
            <person name="Hutchinson M.I."/>
            <person name="Powell A.J."/>
            <person name="Barry K."/>
            <person name="Miller A.N."/>
            <person name="Grigoriev I.V."/>
            <person name="Debuchy R."/>
            <person name="Gladieux P."/>
            <person name="Thoren M.H."/>
            <person name="Johannesson H."/>
        </authorList>
    </citation>
    <scope>NUCLEOTIDE SEQUENCE</scope>
    <source>
        <strain evidence="2">CBS 359.72</strain>
    </source>
</reference>
<feature type="region of interest" description="Disordered" evidence="1">
    <location>
        <begin position="170"/>
        <end position="195"/>
    </location>
</feature>
<gene>
    <name evidence="2" type="ORF">C7999DRAFT_12937</name>
</gene>